<dbReference type="CDD" id="cd03342">
    <property type="entry name" value="TCP1_zeta"/>
    <property type="match status" value="1"/>
</dbReference>
<keyword evidence="9" id="KW-1185">Reference proteome</keyword>
<evidence type="ECO:0000256" key="2">
    <source>
        <dbReference type="ARBA" id="ARBA00008020"/>
    </source>
</evidence>
<dbReference type="GO" id="GO:0016887">
    <property type="term" value="F:ATP hydrolysis activity"/>
    <property type="evidence" value="ECO:0007669"/>
    <property type="project" value="InterPro"/>
</dbReference>
<dbReference type="Gene3D" id="3.30.260.10">
    <property type="entry name" value="TCP-1-like chaperonin intermediate domain"/>
    <property type="match status" value="1"/>
</dbReference>
<dbReference type="InterPro" id="IPR017998">
    <property type="entry name" value="Chaperone_TCP-1"/>
</dbReference>
<evidence type="ECO:0000256" key="4">
    <source>
        <dbReference type="ARBA" id="ARBA00022741"/>
    </source>
</evidence>
<dbReference type="Proteomes" id="UP000037035">
    <property type="component" value="Unassembled WGS sequence"/>
</dbReference>
<dbReference type="PROSITE" id="PS00751">
    <property type="entry name" value="TCP1_2"/>
    <property type="match status" value="1"/>
</dbReference>
<dbReference type="GO" id="GO:0005832">
    <property type="term" value="C:chaperonin-containing T-complex"/>
    <property type="evidence" value="ECO:0007669"/>
    <property type="project" value="UniProtKB-ARBA"/>
</dbReference>
<evidence type="ECO:0000313" key="8">
    <source>
        <dbReference type="EMBL" id="KNZ46700.1"/>
    </source>
</evidence>
<dbReference type="EMBL" id="LAVV01012417">
    <property type="protein sequence ID" value="KNZ46700.1"/>
    <property type="molecule type" value="Genomic_DNA"/>
</dbReference>
<dbReference type="PROSITE" id="PS00995">
    <property type="entry name" value="TCP1_3"/>
    <property type="match status" value="1"/>
</dbReference>
<dbReference type="GO" id="GO:0140662">
    <property type="term" value="F:ATP-dependent protein folding chaperone"/>
    <property type="evidence" value="ECO:0007669"/>
    <property type="project" value="InterPro"/>
</dbReference>
<name>A0A0L6UFX1_9BASI</name>
<keyword evidence="3" id="KW-0963">Cytoplasm</keyword>
<dbReference type="InterPro" id="IPR027413">
    <property type="entry name" value="GROEL-like_equatorial_sf"/>
</dbReference>
<dbReference type="PANTHER" id="PTHR11353">
    <property type="entry name" value="CHAPERONIN"/>
    <property type="match status" value="1"/>
</dbReference>
<sequence length="717" mass="78608">MFWCSHWACIVWEPHENNKQAVVFSRVELGLPKNGAHVLVETPAPFTNVSRRTLNILKLRSVQPQVPRLEPVVIGSCTQAVHQALIDHPFRSSVELINPKAETIRRAQALQVNITGAIGLANVVRSNLGIDGFFNNYSYRSSIHTLNKISCTLKMLVDGAGNIKMTKDGKVLLSEMQIQNPTAAMIARTATAQDETTGDGTTSCILLVGETLKQAERYISEGLHPRVVAEGLEVAKAESLKASISIFSFKSIQITNQIAIKYSLTCTDNPILHAIARTALSTKLNVKLANKLSADVVDAVLAIRQESEPIDLHMIEIMKMQHRTENDSRLVRGIVLDHGARHPDMPRRVENAFILTLNVSLEYEKTEVNSGFFYSSADQREKLVESERKFIDNRVKKIIELKRRVCDAEINLEALAKGEKPKEKPKGFVVLNQKGIDPLSLDMLAKSGILALRRAKRRNMERLQLACGGVSQNSVDDLDASVLGYAGLVYEHTLGEEKFTFVEEVREPKSVTLLIKELNGNCYGLVGPNAHTITQIHDGLRDGLRAVKNAIEDGAVVPGAGAFELACSRHLSQTVKAQAKGRAKLGIQTFADALLVIPKTLAANAGLDVQEVLSGLVDALDEGGVQTAGVDLATGNPIDPILEGIWDNYRVKRQLLHSCSVIAMNLLVTDEIMRAGQSHLSSIQGHHLGKECADQLIDVAILFYFLGRSSLKEGAQH</sequence>
<dbReference type="FunFam" id="3.50.7.10:FF:000004">
    <property type="entry name" value="T-complex protein 1 subunit zeta"/>
    <property type="match status" value="1"/>
</dbReference>
<keyword evidence="4 7" id="KW-0547">Nucleotide-binding</keyword>
<dbReference type="InterPro" id="IPR002423">
    <property type="entry name" value="Cpn60/GroEL/TCP-1"/>
</dbReference>
<evidence type="ECO:0000256" key="1">
    <source>
        <dbReference type="ARBA" id="ARBA00004496"/>
    </source>
</evidence>
<dbReference type="STRING" id="27349.A0A0L6UFX1"/>
<evidence type="ECO:0000256" key="5">
    <source>
        <dbReference type="ARBA" id="ARBA00022840"/>
    </source>
</evidence>
<protein>
    <submittedName>
        <fullName evidence="8">T-complex protein 1, zeta subunit</fullName>
    </submittedName>
</protein>
<dbReference type="SUPFAM" id="SSF54849">
    <property type="entry name" value="GroEL-intermediate domain like"/>
    <property type="match status" value="1"/>
</dbReference>
<dbReference type="PRINTS" id="PR00304">
    <property type="entry name" value="TCOMPLEXTCP1"/>
</dbReference>
<evidence type="ECO:0000256" key="7">
    <source>
        <dbReference type="RuleBase" id="RU004187"/>
    </source>
</evidence>
<dbReference type="InterPro" id="IPR002194">
    <property type="entry name" value="Chaperonin_TCP-1_CS"/>
</dbReference>
<dbReference type="InterPro" id="IPR027409">
    <property type="entry name" value="GroEL-like_apical_dom_sf"/>
</dbReference>
<evidence type="ECO:0000256" key="6">
    <source>
        <dbReference type="ARBA" id="ARBA00023186"/>
    </source>
</evidence>
<dbReference type="GO" id="GO:0051082">
    <property type="term" value="F:unfolded protein binding"/>
    <property type="evidence" value="ECO:0007669"/>
    <property type="project" value="InterPro"/>
</dbReference>
<evidence type="ECO:0000256" key="3">
    <source>
        <dbReference type="ARBA" id="ARBA00022490"/>
    </source>
</evidence>
<accession>A0A0L6UFX1</accession>
<dbReference type="NCBIfam" id="TIGR02347">
    <property type="entry name" value="chap_CCT_zeta"/>
    <property type="match status" value="1"/>
</dbReference>
<comment type="caution">
    <text evidence="8">The sequence shown here is derived from an EMBL/GenBank/DDBJ whole genome shotgun (WGS) entry which is preliminary data.</text>
</comment>
<dbReference type="GO" id="GO:0005524">
    <property type="term" value="F:ATP binding"/>
    <property type="evidence" value="ECO:0007669"/>
    <property type="project" value="UniProtKB-KW"/>
</dbReference>
<dbReference type="OrthoDB" id="10052040at2759"/>
<dbReference type="InterPro" id="IPR012722">
    <property type="entry name" value="Chap_CCT_zeta"/>
</dbReference>
<dbReference type="Gene3D" id="3.50.7.10">
    <property type="entry name" value="GroEL"/>
    <property type="match status" value="1"/>
</dbReference>
<proteinExistence type="inferred from homology"/>
<keyword evidence="5 7" id="KW-0067">ATP-binding</keyword>
<dbReference type="AlphaFoldDB" id="A0A0L6UFX1"/>
<gene>
    <name evidence="8" type="ORF">VP01_702g2</name>
</gene>
<organism evidence="8 9">
    <name type="scientific">Puccinia sorghi</name>
    <dbReference type="NCBI Taxonomy" id="27349"/>
    <lineage>
        <taxon>Eukaryota</taxon>
        <taxon>Fungi</taxon>
        <taxon>Dikarya</taxon>
        <taxon>Basidiomycota</taxon>
        <taxon>Pucciniomycotina</taxon>
        <taxon>Pucciniomycetes</taxon>
        <taxon>Pucciniales</taxon>
        <taxon>Pucciniaceae</taxon>
        <taxon>Puccinia</taxon>
    </lineage>
</organism>
<comment type="subcellular location">
    <subcellularLocation>
        <location evidence="1">Cytoplasm</location>
    </subcellularLocation>
</comment>
<evidence type="ECO:0000313" key="9">
    <source>
        <dbReference type="Proteomes" id="UP000037035"/>
    </source>
</evidence>
<dbReference type="SUPFAM" id="SSF48592">
    <property type="entry name" value="GroEL equatorial domain-like"/>
    <property type="match status" value="1"/>
</dbReference>
<dbReference type="Gene3D" id="1.10.560.10">
    <property type="entry name" value="GroEL-like equatorial domain"/>
    <property type="match status" value="1"/>
</dbReference>
<dbReference type="Pfam" id="PF00118">
    <property type="entry name" value="Cpn60_TCP1"/>
    <property type="match status" value="1"/>
</dbReference>
<dbReference type="VEuPathDB" id="FungiDB:VP01_702g2"/>
<dbReference type="FunFam" id="1.10.560.10:FF:000038">
    <property type="entry name" value="Chaperonin containing TCP1 subunit 6B"/>
    <property type="match status" value="1"/>
</dbReference>
<reference evidence="8 9" key="1">
    <citation type="submission" date="2015-08" db="EMBL/GenBank/DDBJ databases">
        <title>Next Generation Sequencing and Analysis of the Genome of Puccinia sorghi L Schw, the Causal Agent of Maize Common Rust.</title>
        <authorList>
            <person name="Rochi L."/>
            <person name="Burguener G."/>
            <person name="Darino M."/>
            <person name="Turjanski A."/>
            <person name="Kreff E."/>
            <person name="Dieguez M.J."/>
            <person name="Sacco F."/>
        </authorList>
    </citation>
    <scope>NUCLEOTIDE SEQUENCE [LARGE SCALE GENOMIC DNA]</scope>
    <source>
        <strain evidence="8 9">RO10H11247</strain>
    </source>
</reference>
<keyword evidence="6 7" id="KW-0143">Chaperone</keyword>
<comment type="similarity">
    <text evidence="2 7">Belongs to the TCP-1 chaperonin family.</text>
</comment>
<dbReference type="SUPFAM" id="SSF52029">
    <property type="entry name" value="GroEL apical domain-like"/>
    <property type="match status" value="1"/>
</dbReference>
<dbReference type="InterPro" id="IPR027410">
    <property type="entry name" value="TCP-1-like_intermed_sf"/>
</dbReference>